<sequence length="415" mass="46617">MDLDILHSHDSRRQALITFSIAILFTTILYLVCLRKRRSNLPPGPRGLPVLGSLPFLDPDLHRWFADLGRVHGPVMRLRLGAKPCVVLSSASVARDVFRNHDVTFANHDVPAAARIASYGGSDLAWAAHGPHWRTLRKVCVRELLSSRRIDAVGPLRCREVRRMVAEVHSRAGAAVEVREVMFVASLNLLMSMVWGGSLEGEERERVGREFRRVSDAFMELMSRPNVSDFFPTLARFDLQGVERRMRGLVEWLDRVFDPIIDSKMREMKESGGGEGSKDFLQVLLELLEREDTEVPLTLVNIKALIMDLLGGGTDTSSATVEWVMAELLHNPALMAKAQNELDEVVGKEGAVEESHIPHLRYLHAVVKEALRLHPPLPLLEAKIDLEEKFGLVLRKSEPLVAIPKPRLSSQHLYT</sequence>
<accession>A0AAV8PR44</accession>
<dbReference type="EMBL" id="JAQQAF010000009">
    <property type="protein sequence ID" value="KAJ8459358.1"/>
    <property type="molecule type" value="Genomic_DNA"/>
</dbReference>
<feature type="transmembrane region" description="Helical" evidence="1">
    <location>
        <begin position="15"/>
        <end position="33"/>
    </location>
</feature>
<proteinExistence type="predicted"/>
<evidence type="ECO:0000313" key="3">
    <source>
        <dbReference type="Proteomes" id="UP001222027"/>
    </source>
</evidence>
<keyword evidence="1" id="KW-0812">Transmembrane</keyword>
<dbReference type="GO" id="GO:0020037">
    <property type="term" value="F:heme binding"/>
    <property type="evidence" value="ECO:0007669"/>
    <property type="project" value="InterPro"/>
</dbReference>
<organism evidence="2 3">
    <name type="scientific">Ensete ventricosum</name>
    <name type="common">Abyssinian banana</name>
    <name type="synonym">Musa ensete</name>
    <dbReference type="NCBI Taxonomy" id="4639"/>
    <lineage>
        <taxon>Eukaryota</taxon>
        <taxon>Viridiplantae</taxon>
        <taxon>Streptophyta</taxon>
        <taxon>Embryophyta</taxon>
        <taxon>Tracheophyta</taxon>
        <taxon>Spermatophyta</taxon>
        <taxon>Magnoliopsida</taxon>
        <taxon>Liliopsida</taxon>
        <taxon>Zingiberales</taxon>
        <taxon>Musaceae</taxon>
        <taxon>Ensete</taxon>
    </lineage>
</organism>
<gene>
    <name evidence="2" type="ORF">OPV22_032284</name>
</gene>
<dbReference type="Gene3D" id="1.10.630.10">
    <property type="entry name" value="Cytochrome P450"/>
    <property type="match status" value="1"/>
</dbReference>
<evidence type="ECO:0000256" key="1">
    <source>
        <dbReference type="SAM" id="Phobius"/>
    </source>
</evidence>
<keyword evidence="1" id="KW-0472">Membrane</keyword>
<dbReference type="InterPro" id="IPR002401">
    <property type="entry name" value="Cyt_P450_E_grp-I"/>
</dbReference>
<dbReference type="PRINTS" id="PR00463">
    <property type="entry name" value="EP450I"/>
</dbReference>
<name>A0AAV8PR44_ENSVE</name>
<dbReference type="PANTHER" id="PTHR47951">
    <property type="entry name" value="OS08G0547900 PROTEIN"/>
    <property type="match status" value="1"/>
</dbReference>
<dbReference type="PANTHER" id="PTHR47951:SF3">
    <property type="entry name" value="CYTOCHROME P450, FAMILY 706, SUBFAMILY A, POLYPEPTIDE 4"/>
    <property type="match status" value="1"/>
</dbReference>
<dbReference type="SUPFAM" id="SSF48264">
    <property type="entry name" value="Cytochrome P450"/>
    <property type="match status" value="1"/>
</dbReference>
<evidence type="ECO:0008006" key="4">
    <source>
        <dbReference type="Google" id="ProtNLM"/>
    </source>
</evidence>
<keyword evidence="1" id="KW-1133">Transmembrane helix</keyword>
<comment type="caution">
    <text evidence="2">The sequence shown here is derived from an EMBL/GenBank/DDBJ whole genome shotgun (WGS) entry which is preliminary data.</text>
</comment>
<evidence type="ECO:0000313" key="2">
    <source>
        <dbReference type="EMBL" id="KAJ8459358.1"/>
    </source>
</evidence>
<dbReference type="Pfam" id="PF00067">
    <property type="entry name" value="p450"/>
    <property type="match status" value="1"/>
</dbReference>
<dbReference type="GO" id="GO:0005506">
    <property type="term" value="F:iron ion binding"/>
    <property type="evidence" value="ECO:0007669"/>
    <property type="project" value="InterPro"/>
</dbReference>
<keyword evidence="3" id="KW-1185">Reference proteome</keyword>
<dbReference type="GO" id="GO:0016705">
    <property type="term" value="F:oxidoreductase activity, acting on paired donors, with incorporation or reduction of molecular oxygen"/>
    <property type="evidence" value="ECO:0007669"/>
    <property type="project" value="InterPro"/>
</dbReference>
<protein>
    <recommendedName>
        <fullName evidence="4">Cytochrome P450</fullName>
    </recommendedName>
</protein>
<dbReference type="Proteomes" id="UP001222027">
    <property type="component" value="Unassembled WGS sequence"/>
</dbReference>
<dbReference type="AlphaFoldDB" id="A0AAV8PR44"/>
<dbReference type="InterPro" id="IPR001128">
    <property type="entry name" value="Cyt_P450"/>
</dbReference>
<dbReference type="InterPro" id="IPR036396">
    <property type="entry name" value="Cyt_P450_sf"/>
</dbReference>
<dbReference type="PRINTS" id="PR00385">
    <property type="entry name" value="P450"/>
</dbReference>
<dbReference type="GO" id="GO:0004497">
    <property type="term" value="F:monooxygenase activity"/>
    <property type="evidence" value="ECO:0007669"/>
    <property type="project" value="InterPro"/>
</dbReference>
<reference evidence="2 3" key="1">
    <citation type="submission" date="2022-12" db="EMBL/GenBank/DDBJ databases">
        <title>Chromosome-scale assembly of the Ensete ventricosum genome.</title>
        <authorList>
            <person name="Dussert Y."/>
            <person name="Stocks J."/>
            <person name="Wendawek A."/>
            <person name="Woldeyes F."/>
            <person name="Nichols R.A."/>
            <person name="Borrell J.S."/>
        </authorList>
    </citation>
    <scope>NUCLEOTIDE SEQUENCE [LARGE SCALE GENOMIC DNA]</scope>
    <source>
        <strain evidence="3">cv. Maze</strain>
        <tissue evidence="2">Seeds</tissue>
    </source>
</reference>